<sequence>MIQISLHLFASSLFVSSRPARHIAFERAVRLPAIKNMESELIHNGISQV</sequence>
<dbReference type="VEuPathDB" id="FungiDB:LEMA_uP056430.1"/>
<organism evidence="2">
    <name type="scientific">Leptosphaeria maculans (strain JN3 / isolate v23.1.3 / race Av1-4-5-6-7-8)</name>
    <name type="common">Blackleg fungus</name>
    <name type="synonym">Phoma lingam</name>
    <dbReference type="NCBI Taxonomy" id="985895"/>
    <lineage>
        <taxon>Eukaryota</taxon>
        <taxon>Fungi</taxon>
        <taxon>Dikarya</taxon>
        <taxon>Ascomycota</taxon>
        <taxon>Pezizomycotina</taxon>
        <taxon>Dothideomycetes</taxon>
        <taxon>Pleosporomycetidae</taxon>
        <taxon>Pleosporales</taxon>
        <taxon>Pleosporineae</taxon>
        <taxon>Leptosphaeriaceae</taxon>
        <taxon>Plenodomus</taxon>
        <taxon>Plenodomus lingam/Leptosphaeria maculans species complex</taxon>
    </lineage>
</organism>
<reference evidence="2" key="1">
    <citation type="journal article" date="2011" name="Nat. Commun.">
        <title>Effector diversification within compartments of the Leptosphaeria maculans genome affected by Repeat-Induced Point mutations.</title>
        <authorList>
            <person name="Rouxel T."/>
            <person name="Grandaubert J."/>
            <person name="Hane J.K."/>
            <person name="Hoede C."/>
            <person name="van de Wouw A.P."/>
            <person name="Couloux A."/>
            <person name="Dominguez V."/>
            <person name="Anthouard V."/>
            <person name="Bally P."/>
            <person name="Bourras S."/>
            <person name="Cozijnsen A.J."/>
            <person name="Ciuffetti L.M."/>
            <person name="Degrave A."/>
            <person name="Dilmaghani A."/>
            <person name="Duret L."/>
            <person name="Fudal I."/>
            <person name="Goodwin S.B."/>
            <person name="Gout L."/>
            <person name="Glaser N."/>
            <person name="Linglin J."/>
            <person name="Kema G.H.J."/>
            <person name="Lapalu N."/>
            <person name="Lawrence C.B."/>
            <person name="May K."/>
            <person name="Meyer M."/>
            <person name="Ollivier B."/>
            <person name="Poulain J."/>
            <person name="Schoch C.L."/>
            <person name="Simon A."/>
            <person name="Spatafora J.W."/>
            <person name="Stachowiak A."/>
            <person name="Turgeon B.G."/>
            <person name="Tyler B.M."/>
            <person name="Vincent D."/>
            <person name="Weissenbach J."/>
            <person name="Amselem J."/>
            <person name="Quesneville H."/>
            <person name="Oliver R.P."/>
            <person name="Wincker P."/>
            <person name="Balesdent M.-H."/>
            <person name="Howlett B.J."/>
        </authorList>
    </citation>
    <scope>NUCLEOTIDE SEQUENCE [LARGE SCALE GENOMIC DNA]</scope>
    <source>
        <strain evidence="2">JN3 / isolate v23.1.3 / race Av1-4-5-6-7-8</strain>
    </source>
</reference>
<dbReference type="Proteomes" id="UP000002668">
    <property type="component" value="Genome"/>
</dbReference>
<name>E4ZH39_LEPMJ</name>
<proteinExistence type="predicted"/>
<protein>
    <submittedName>
        <fullName evidence="1">Predicted protein</fullName>
    </submittedName>
</protein>
<dbReference type="HOGENOM" id="CLU_3143349_0_0_1"/>
<dbReference type="AlphaFoldDB" id="E4ZH39"/>
<accession>E4ZH39</accession>
<evidence type="ECO:0000313" key="1">
    <source>
        <dbReference type="EMBL" id="CBX90609.1"/>
    </source>
</evidence>
<evidence type="ECO:0000313" key="2">
    <source>
        <dbReference type="Proteomes" id="UP000002668"/>
    </source>
</evidence>
<gene>
    <name evidence="1" type="ORF">LEMA_uP056430.1</name>
</gene>
<dbReference type="EMBL" id="FP929065">
    <property type="protein sequence ID" value="CBX90609.1"/>
    <property type="molecule type" value="Genomic_DNA"/>
</dbReference>
<dbReference type="InParanoid" id="E4ZH39"/>
<keyword evidence="2" id="KW-1185">Reference proteome</keyword>